<accession>A0ABN9XKU5</accession>
<organism evidence="2 3">
    <name type="scientific">Prorocentrum cordatum</name>
    <dbReference type="NCBI Taxonomy" id="2364126"/>
    <lineage>
        <taxon>Eukaryota</taxon>
        <taxon>Sar</taxon>
        <taxon>Alveolata</taxon>
        <taxon>Dinophyceae</taxon>
        <taxon>Prorocentrales</taxon>
        <taxon>Prorocentraceae</taxon>
        <taxon>Prorocentrum</taxon>
    </lineage>
</organism>
<sequence>EPWPAAPSRSPPRACVEGPGGGSPVVDGLLQLDLPSPQELAGRLDPLALAGLVVELLGEVRRCRGEADDLRAAVGRSAVGLLTGRPPQAAGGPAGQGVRAAPAVPTLTSNVDNWAWGTGKDRGRERSRSHDDRPDRRPQGDRADRRRSRSRRGEGRRGERRDGEAAGRREREKSADREVRERDRAFVQDRLKRRAPLVWGAVPAR</sequence>
<feature type="compositionally biased region" description="Basic and acidic residues" evidence="1">
    <location>
        <begin position="151"/>
        <end position="190"/>
    </location>
</feature>
<feature type="compositionally biased region" description="Low complexity" evidence="1">
    <location>
        <begin position="84"/>
        <end position="105"/>
    </location>
</feature>
<keyword evidence="3" id="KW-1185">Reference proteome</keyword>
<gene>
    <name evidence="2" type="ORF">PCOR1329_LOCUS77273</name>
</gene>
<comment type="caution">
    <text evidence="2">The sequence shown here is derived from an EMBL/GenBank/DDBJ whole genome shotgun (WGS) entry which is preliminary data.</text>
</comment>
<feature type="region of interest" description="Disordered" evidence="1">
    <location>
        <begin position="82"/>
        <end position="205"/>
    </location>
</feature>
<evidence type="ECO:0000313" key="2">
    <source>
        <dbReference type="EMBL" id="CAK0899840.1"/>
    </source>
</evidence>
<reference evidence="2" key="1">
    <citation type="submission" date="2023-10" db="EMBL/GenBank/DDBJ databases">
        <authorList>
            <person name="Chen Y."/>
            <person name="Shah S."/>
            <person name="Dougan E. K."/>
            <person name="Thang M."/>
            <person name="Chan C."/>
        </authorList>
    </citation>
    <scope>NUCLEOTIDE SEQUENCE [LARGE SCALE GENOMIC DNA]</scope>
</reference>
<feature type="region of interest" description="Disordered" evidence="1">
    <location>
        <begin position="1"/>
        <end position="22"/>
    </location>
</feature>
<feature type="compositionally biased region" description="Low complexity" evidence="1">
    <location>
        <begin position="1"/>
        <end position="14"/>
    </location>
</feature>
<feature type="compositionally biased region" description="Basic and acidic residues" evidence="1">
    <location>
        <begin position="119"/>
        <end position="144"/>
    </location>
</feature>
<dbReference type="EMBL" id="CAUYUJ010020678">
    <property type="protein sequence ID" value="CAK0899840.1"/>
    <property type="molecule type" value="Genomic_DNA"/>
</dbReference>
<dbReference type="Proteomes" id="UP001189429">
    <property type="component" value="Unassembled WGS sequence"/>
</dbReference>
<name>A0ABN9XKU5_9DINO</name>
<protein>
    <submittedName>
        <fullName evidence="2">Uncharacterized protein</fullName>
    </submittedName>
</protein>
<evidence type="ECO:0000256" key="1">
    <source>
        <dbReference type="SAM" id="MobiDB-lite"/>
    </source>
</evidence>
<proteinExistence type="predicted"/>
<feature type="non-terminal residue" evidence="2">
    <location>
        <position position="1"/>
    </location>
</feature>
<evidence type="ECO:0000313" key="3">
    <source>
        <dbReference type="Proteomes" id="UP001189429"/>
    </source>
</evidence>